<dbReference type="RefSeq" id="WP_207333531.1">
    <property type="nucleotide sequence ID" value="NZ_JAFMYU010000001.1"/>
</dbReference>
<dbReference type="SUPFAM" id="SSF48452">
    <property type="entry name" value="TPR-like"/>
    <property type="match status" value="1"/>
</dbReference>
<feature type="repeat" description="TPR" evidence="1">
    <location>
        <begin position="114"/>
        <end position="147"/>
    </location>
</feature>
<accession>A0A939G3G5</accession>
<feature type="compositionally biased region" description="Basic residues" evidence="2">
    <location>
        <begin position="161"/>
        <end position="173"/>
    </location>
</feature>
<organism evidence="3 4">
    <name type="scientific">Fibrella aquatilis</name>
    <dbReference type="NCBI Taxonomy" id="2817059"/>
    <lineage>
        <taxon>Bacteria</taxon>
        <taxon>Pseudomonadati</taxon>
        <taxon>Bacteroidota</taxon>
        <taxon>Cytophagia</taxon>
        <taxon>Cytophagales</taxon>
        <taxon>Spirosomataceae</taxon>
        <taxon>Fibrella</taxon>
    </lineage>
</organism>
<dbReference type="InterPro" id="IPR011990">
    <property type="entry name" value="TPR-like_helical_dom_sf"/>
</dbReference>
<dbReference type="InterPro" id="IPR019734">
    <property type="entry name" value="TPR_rpt"/>
</dbReference>
<feature type="compositionally biased region" description="Polar residues" evidence="2">
    <location>
        <begin position="187"/>
        <end position="199"/>
    </location>
</feature>
<keyword evidence="4" id="KW-1185">Reference proteome</keyword>
<dbReference type="EMBL" id="JAFMYU010000001">
    <property type="protein sequence ID" value="MBO0929567.1"/>
    <property type="molecule type" value="Genomic_DNA"/>
</dbReference>
<feature type="region of interest" description="Disordered" evidence="2">
    <location>
        <begin position="161"/>
        <end position="199"/>
    </location>
</feature>
<dbReference type="Proteomes" id="UP000664795">
    <property type="component" value="Unassembled WGS sequence"/>
</dbReference>
<protein>
    <recommendedName>
        <fullName evidence="5">Tetratricopeptide repeat protein</fullName>
    </recommendedName>
</protein>
<sequence length="241" mass="26993">MMLVIRLTLYVLLIPFLGNAVVGDSVLDGTYLAKSKLGLISRRNRARKQAELAYQRGQYDQALTQFSTVLETGDPVTPMEHLAVAHIYFQLHQFVPAGHHYSLVSGAVAPPILSIAAAQLGVLACYRRDTATALSQFQRALLSDPENSAARLNYEWLKPRYSGRKQTPKRPKKAAATAQPVSRQVDKSAQQQEKLNPFRNLNMTEEQARQLLDALQTDDLPYELARRRQQHRATAGTAGRW</sequence>
<evidence type="ECO:0000313" key="3">
    <source>
        <dbReference type="EMBL" id="MBO0929567.1"/>
    </source>
</evidence>
<keyword evidence="1" id="KW-0802">TPR repeat</keyword>
<dbReference type="PROSITE" id="PS50005">
    <property type="entry name" value="TPR"/>
    <property type="match status" value="1"/>
</dbReference>
<evidence type="ECO:0000256" key="2">
    <source>
        <dbReference type="SAM" id="MobiDB-lite"/>
    </source>
</evidence>
<evidence type="ECO:0000313" key="4">
    <source>
        <dbReference type="Proteomes" id="UP000664795"/>
    </source>
</evidence>
<dbReference type="Gene3D" id="1.25.40.10">
    <property type="entry name" value="Tetratricopeptide repeat domain"/>
    <property type="match status" value="1"/>
</dbReference>
<dbReference type="AlphaFoldDB" id="A0A939G3G5"/>
<evidence type="ECO:0008006" key="5">
    <source>
        <dbReference type="Google" id="ProtNLM"/>
    </source>
</evidence>
<proteinExistence type="predicted"/>
<name>A0A939G3G5_9BACT</name>
<evidence type="ECO:0000256" key="1">
    <source>
        <dbReference type="PROSITE-ProRule" id="PRU00339"/>
    </source>
</evidence>
<reference evidence="3 4" key="1">
    <citation type="submission" date="2021-03" db="EMBL/GenBank/DDBJ databases">
        <title>Fibrella sp. HMF5036 genome sequencing and assembly.</title>
        <authorList>
            <person name="Kang H."/>
            <person name="Kim H."/>
            <person name="Bae S."/>
            <person name="Joh K."/>
        </authorList>
    </citation>
    <scope>NUCLEOTIDE SEQUENCE [LARGE SCALE GENOMIC DNA]</scope>
    <source>
        <strain evidence="3 4">HMF5036</strain>
    </source>
</reference>
<comment type="caution">
    <text evidence="3">The sequence shown here is derived from an EMBL/GenBank/DDBJ whole genome shotgun (WGS) entry which is preliminary data.</text>
</comment>
<gene>
    <name evidence="3" type="ORF">J2I48_01110</name>
</gene>